<feature type="compositionally biased region" description="Polar residues" evidence="5">
    <location>
        <begin position="370"/>
        <end position="379"/>
    </location>
</feature>
<dbReference type="EMBL" id="MBFT01000051">
    <property type="protein sequence ID" value="PVU99127.1"/>
    <property type="molecule type" value="Genomic_DNA"/>
</dbReference>
<evidence type="ECO:0000313" key="8">
    <source>
        <dbReference type="Proteomes" id="UP000245699"/>
    </source>
</evidence>
<gene>
    <name evidence="7" type="ORF">BB559_000962</name>
</gene>
<dbReference type="OrthoDB" id="5599552at2759"/>
<dbReference type="Proteomes" id="UP000245699">
    <property type="component" value="Unassembled WGS sequence"/>
</dbReference>
<feature type="domain" description="Velvet" evidence="6">
    <location>
        <begin position="19"/>
        <end position="194"/>
    </location>
</feature>
<feature type="compositionally biased region" description="Polar residues" evidence="5">
    <location>
        <begin position="775"/>
        <end position="784"/>
    </location>
</feature>
<keyword evidence="3" id="KW-0804">Transcription</keyword>
<dbReference type="GO" id="GO:0005634">
    <property type="term" value="C:nucleus"/>
    <property type="evidence" value="ECO:0007669"/>
    <property type="project" value="UniProtKB-SubCell"/>
</dbReference>
<dbReference type="STRING" id="61424.A0A2T9Z3G3"/>
<dbReference type="PANTHER" id="PTHR33572:SF18">
    <property type="entry name" value="SPORE DEVELOPMENT REGULATOR VOSA"/>
    <property type="match status" value="1"/>
</dbReference>
<dbReference type="PANTHER" id="PTHR33572">
    <property type="entry name" value="SPORE DEVELOPMENT REGULATOR VOSA"/>
    <property type="match status" value="1"/>
</dbReference>
<dbReference type="PROSITE" id="PS51821">
    <property type="entry name" value="VELVET"/>
    <property type="match status" value="1"/>
</dbReference>
<evidence type="ECO:0000313" key="7">
    <source>
        <dbReference type="EMBL" id="PVU99127.1"/>
    </source>
</evidence>
<evidence type="ECO:0000256" key="2">
    <source>
        <dbReference type="ARBA" id="ARBA00023015"/>
    </source>
</evidence>
<keyword evidence="4" id="KW-0539">Nucleus</keyword>
<feature type="compositionally biased region" description="Basic and acidic residues" evidence="5">
    <location>
        <begin position="657"/>
        <end position="674"/>
    </location>
</feature>
<dbReference type="AlphaFoldDB" id="A0A2T9Z3G3"/>
<feature type="region of interest" description="Disordered" evidence="5">
    <location>
        <begin position="352"/>
        <end position="379"/>
    </location>
</feature>
<comment type="caution">
    <text evidence="7">The sequence shown here is derived from an EMBL/GenBank/DDBJ whole genome shotgun (WGS) entry which is preliminary data.</text>
</comment>
<evidence type="ECO:0000256" key="5">
    <source>
        <dbReference type="SAM" id="MobiDB-lite"/>
    </source>
</evidence>
<sequence length="917" mass="104434">MDDPEAFQFTQVRQNSNHRDKIHFDLLIRQQPEHSRMCGVGEKADRRPIDPPPIIQLEVYDPTLPGNKRQFLHNPYYFMYTTLVSTDGVEELSILADRRARTITGSSVSSLSFLKDESGTDGAFFVFPDLSVRCEGVYKLKFMLFEIVGSTVFFCKSILSSNFTVYSAKKFPGMDESTPLTKLFAEQGLKIRVRKEQKLSKLRNDGNRHQNLQPDNPHQYYRSGIFDSRSYMRSPQKNIPMGIADPIQNQIRNEYIYHRAPESRDSGYQYKSSPQKYETKPMHMITMDQKQTSQPNYSIKLPRINIPQNRNYENLVSFNDGDSTASNKYPLEYFRSSSGSRQYGVVSAPVPETHKTQKSDYNQHLPPKYSSESRTFPRNSLTPNQYQNYEKHKSAFNHKLPNIIHFQNSNENPQANRLSQHTQSTYINRNPDNEYTLSRSFGDGMTHPSSARYINQNTRRSLDTNADSLPGKRLKVSNYDNYITQPESRNYSDLKNPGDIGPDIYKNDLNRVYEDRYPEDDLRLQSASRGINNNTLDQRYIRKSIHTQNKSFSRSQALSGEQNRYANSDKDYYYSGIGSENIQSSSVNNEGGFIRGFENTTIVNPEEYEYNYKTGHGKNNSNIKYNISSMTSDKNKPDLQLPRVRIRDNSKGAFYNDSKRGIDGYSPERQHYDQEGNEIPESGMTRRSLGYYSTHPLSHAYPQNEKQTNYIDSNNEVETGKYSFDERYASKNQSSIRGKDIYHIRSASTNLSVPKDDLKTNKRFGEFDSRGENVDTPTNSNNDPEYNKHVNEQRYKGYDEAKTPALRLSIGVSAFVPSELLRLFAGIGILVLKLVDVLTDVSVTTFGFPVVLVRVEEVLVGEVGSSVDVVVEVVVVGSSEVGSVVDVGVVEDGIFEVVGSLVVVVTSSGLSEVLEES</sequence>
<organism evidence="7 8">
    <name type="scientific">Furculomyces boomerangus</name>
    <dbReference type="NCBI Taxonomy" id="61424"/>
    <lineage>
        <taxon>Eukaryota</taxon>
        <taxon>Fungi</taxon>
        <taxon>Fungi incertae sedis</taxon>
        <taxon>Zoopagomycota</taxon>
        <taxon>Kickxellomycotina</taxon>
        <taxon>Harpellomycetes</taxon>
        <taxon>Harpellales</taxon>
        <taxon>Harpellaceae</taxon>
        <taxon>Furculomyces</taxon>
    </lineage>
</organism>
<name>A0A2T9Z3G3_9FUNG</name>
<keyword evidence="8" id="KW-1185">Reference proteome</keyword>
<accession>A0A2T9Z3G3</accession>
<keyword evidence="2" id="KW-0805">Transcription regulation</keyword>
<evidence type="ECO:0000256" key="4">
    <source>
        <dbReference type="ARBA" id="ARBA00023242"/>
    </source>
</evidence>
<evidence type="ECO:0000256" key="3">
    <source>
        <dbReference type="ARBA" id="ARBA00023163"/>
    </source>
</evidence>
<feature type="region of interest" description="Disordered" evidence="5">
    <location>
        <begin position="651"/>
        <end position="684"/>
    </location>
</feature>
<reference evidence="7 8" key="1">
    <citation type="journal article" date="2018" name="MBio">
        <title>Comparative Genomics Reveals the Core Gene Toolbox for the Fungus-Insect Symbiosis.</title>
        <authorList>
            <person name="Wang Y."/>
            <person name="Stata M."/>
            <person name="Wang W."/>
            <person name="Stajich J.E."/>
            <person name="White M.M."/>
            <person name="Moncalvo J.M."/>
        </authorList>
    </citation>
    <scope>NUCLEOTIDE SEQUENCE [LARGE SCALE GENOMIC DNA]</scope>
    <source>
        <strain evidence="7 8">AUS-77-4</strain>
    </source>
</reference>
<dbReference type="Gene3D" id="2.60.40.3960">
    <property type="entry name" value="Velvet domain"/>
    <property type="match status" value="1"/>
</dbReference>
<evidence type="ECO:0000259" key="6">
    <source>
        <dbReference type="PROSITE" id="PS51821"/>
    </source>
</evidence>
<evidence type="ECO:0000256" key="1">
    <source>
        <dbReference type="ARBA" id="ARBA00004123"/>
    </source>
</evidence>
<dbReference type="InterPro" id="IPR021740">
    <property type="entry name" value="Velvet"/>
</dbReference>
<dbReference type="InterPro" id="IPR038491">
    <property type="entry name" value="Velvet_dom_sf"/>
</dbReference>
<dbReference type="Pfam" id="PF11754">
    <property type="entry name" value="Velvet"/>
    <property type="match status" value="2"/>
</dbReference>
<feature type="compositionally biased region" description="Basic and acidic residues" evidence="5">
    <location>
        <begin position="762"/>
        <end position="773"/>
    </location>
</feature>
<dbReference type="InterPro" id="IPR037525">
    <property type="entry name" value="Velvet_dom"/>
</dbReference>
<protein>
    <recommendedName>
        <fullName evidence="6">Velvet domain-containing protein</fullName>
    </recommendedName>
</protein>
<comment type="subcellular location">
    <subcellularLocation>
        <location evidence="1">Nucleus</location>
    </subcellularLocation>
</comment>
<proteinExistence type="predicted"/>
<feature type="region of interest" description="Disordered" evidence="5">
    <location>
        <begin position="762"/>
        <end position="788"/>
    </location>
</feature>